<dbReference type="AlphaFoldDB" id="A0AAV4N8R0"/>
<reference evidence="1 2" key="1">
    <citation type="submission" date="2021-06" db="EMBL/GenBank/DDBJ databases">
        <title>Caerostris extrusa draft genome.</title>
        <authorList>
            <person name="Kono N."/>
            <person name="Arakawa K."/>
        </authorList>
    </citation>
    <scope>NUCLEOTIDE SEQUENCE [LARGE SCALE GENOMIC DNA]</scope>
</reference>
<protein>
    <submittedName>
        <fullName evidence="1">Uncharacterized protein</fullName>
    </submittedName>
</protein>
<comment type="caution">
    <text evidence="1">The sequence shown here is derived from an EMBL/GenBank/DDBJ whole genome shotgun (WGS) entry which is preliminary data.</text>
</comment>
<evidence type="ECO:0000313" key="1">
    <source>
        <dbReference type="EMBL" id="GIX81220.1"/>
    </source>
</evidence>
<evidence type="ECO:0000313" key="2">
    <source>
        <dbReference type="Proteomes" id="UP001054945"/>
    </source>
</evidence>
<organism evidence="1 2">
    <name type="scientific">Caerostris extrusa</name>
    <name type="common">Bark spider</name>
    <name type="synonym">Caerostris bankana</name>
    <dbReference type="NCBI Taxonomy" id="172846"/>
    <lineage>
        <taxon>Eukaryota</taxon>
        <taxon>Metazoa</taxon>
        <taxon>Ecdysozoa</taxon>
        <taxon>Arthropoda</taxon>
        <taxon>Chelicerata</taxon>
        <taxon>Arachnida</taxon>
        <taxon>Araneae</taxon>
        <taxon>Araneomorphae</taxon>
        <taxon>Entelegynae</taxon>
        <taxon>Araneoidea</taxon>
        <taxon>Araneidae</taxon>
        <taxon>Caerostris</taxon>
    </lineage>
</organism>
<name>A0AAV4N8R0_CAEEX</name>
<keyword evidence="2" id="KW-1185">Reference proteome</keyword>
<accession>A0AAV4N8R0</accession>
<sequence>MRLAESFSLMSARNRISSRSVSKLSCSTFKSAFTGVLIFPGVKSGFVGFAGGVNGIVSSIPGKFLLFIGDGNRLSARLPFMVSSPFCESLD</sequence>
<gene>
    <name evidence="1" type="ORF">CEXT_475651</name>
</gene>
<dbReference type="Proteomes" id="UP001054945">
    <property type="component" value="Unassembled WGS sequence"/>
</dbReference>
<proteinExistence type="predicted"/>
<dbReference type="EMBL" id="BPLR01003107">
    <property type="protein sequence ID" value="GIX81220.1"/>
    <property type="molecule type" value="Genomic_DNA"/>
</dbReference>